<protein>
    <submittedName>
        <fullName evidence="2">Uncharacterized protein</fullName>
    </submittedName>
</protein>
<gene>
    <name evidence="2" type="ORF">PECUL_23A033982</name>
</gene>
<feature type="region of interest" description="Disordered" evidence="1">
    <location>
        <begin position="33"/>
        <end position="74"/>
    </location>
</feature>
<evidence type="ECO:0000256" key="1">
    <source>
        <dbReference type="SAM" id="MobiDB-lite"/>
    </source>
</evidence>
<organism evidence="2 3">
    <name type="scientific">Pelobates cultripes</name>
    <name type="common">Western spadefoot toad</name>
    <dbReference type="NCBI Taxonomy" id="61616"/>
    <lineage>
        <taxon>Eukaryota</taxon>
        <taxon>Metazoa</taxon>
        <taxon>Chordata</taxon>
        <taxon>Craniata</taxon>
        <taxon>Vertebrata</taxon>
        <taxon>Euteleostomi</taxon>
        <taxon>Amphibia</taxon>
        <taxon>Batrachia</taxon>
        <taxon>Anura</taxon>
        <taxon>Pelobatoidea</taxon>
        <taxon>Pelobatidae</taxon>
        <taxon>Pelobates</taxon>
    </lineage>
</organism>
<evidence type="ECO:0000313" key="2">
    <source>
        <dbReference type="EMBL" id="CAH2220873.1"/>
    </source>
</evidence>
<evidence type="ECO:0000313" key="3">
    <source>
        <dbReference type="Proteomes" id="UP001295444"/>
    </source>
</evidence>
<dbReference type="EMBL" id="OW240912">
    <property type="protein sequence ID" value="CAH2220873.1"/>
    <property type="molecule type" value="Genomic_DNA"/>
</dbReference>
<proteinExistence type="predicted"/>
<name>A0AAD1QZK5_PELCU</name>
<dbReference type="AlphaFoldDB" id="A0AAD1QZK5"/>
<sequence>MAFFSAPQMSEWYIYHATRTKTGRLCRRHHLIGTGPKVPGIQNPTLSDPFEQNPCRNWTRDSAPPSLFTSKPRESPRSVMCLKNWVYLSPKPPLPAHPFLYNPPNPYLNRLKFDNRV</sequence>
<dbReference type="Proteomes" id="UP001295444">
    <property type="component" value="Chromosome 01"/>
</dbReference>
<reference evidence="2" key="1">
    <citation type="submission" date="2022-03" db="EMBL/GenBank/DDBJ databases">
        <authorList>
            <person name="Alioto T."/>
            <person name="Alioto T."/>
            <person name="Gomez Garrido J."/>
        </authorList>
    </citation>
    <scope>NUCLEOTIDE SEQUENCE</scope>
</reference>
<keyword evidence="3" id="KW-1185">Reference proteome</keyword>
<accession>A0AAD1QZK5</accession>